<dbReference type="RefSeq" id="YP_009004250.1">
    <property type="nucleotide sequence ID" value="NC_023549.1"/>
</dbReference>
<proteinExistence type="predicted"/>
<gene>
    <name evidence="1" type="ORF">CN1A_38</name>
</gene>
<dbReference type="Proteomes" id="UP000017651">
    <property type="component" value="Segment"/>
</dbReference>
<name>U5PX33_9CAUD</name>
<accession>U5PX33</accession>
<keyword evidence="2" id="KW-1185">Reference proteome</keyword>
<dbReference type="EMBL" id="KF669650">
    <property type="protein sequence ID" value="AGY47147.1"/>
    <property type="molecule type" value="Genomic_DNA"/>
</dbReference>
<protein>
    <submittedName>
        <fullName evidence="1">Uncharacterized protein</fullName>
    </submittedName>
</protein>
<reference evidence="1 2" key="1">
    <citation type="journal article" date="2013" name="Genome Announc.">
        <title>Complete Genome of Clavibacter michiganensis subsp. sepedonicusis Siphophage CN1A.</title>
        <authorList>
            <person name="Kongari R.R."/>
            <person name="Yao G.W."/>
            <person name="Chamakura K.R."/>
            <person name="Kuty Everett G.F."/>
        </authorList>
    </citation>
    <scope>NUCLEOTIDE SEQUENCE [LARGE SCALE GENOMIC DNA]</scope>
</reference>
<dbReference type="GeneID" id="18506558"/>
<sequence length="81" mass="9091">MNIDEPTDLPAGTRKPWRQLIATMAGFERTLERLTGNSNAGGAGSVYTQSQVDEMFRNLDQRLRVLEPTPGPELGYRPSKW</sequence>
<dbReference type="KEGG" id="vg:18506558"/>
<evidence type="ECO:0000313" key="1">
    <source>
        <dbReference type="EMBL" id="AGY47147.1"/>
    </source>
</evidence>
<evidence type="ECO:0000313" key="2">
    <source>
        <dbReference type="Proteomes" id="UP000017651"/>
    </source>
</evidence>
<organism evidence="1 2">
    <name type="scientific">Clavibacter phage CN1A</name>
    <dbReference type="NCBI Taxonomy" id="1406793"/>
    <lineage>
        <taxon>Viruses</taxon>
        <taxon>Duplodnaviria</taxon>
        <taxon>Heunggongvirae</taxon>
        <taxon>Uroviricota</taxon>
        <taxon>Caudoviricetes</taxon>
        <taxon>Cinunavirus</taxon>
        <taxon>Cinunavirus CN1A</taxon>
    </lineage>
</organism>